<dbReference type="GO" id="GO:0008180">
    <property type="term" value="C:COP9 signalosome"/>
    <property type="evidence" value="ECO:0007669"/>
    <property type="project" value="UniProtKB-KW"/>
</dbReference>
<evidence type="ECO:0000256" key="4">
    <source>
        <dbReference type="ARBA" id="ARBA00014878"/>
    </source>
</evidence>
<evidence type="ECO:0000256" key="1">
    <source>
        <dbReference type="ARBA" id="ARBA00004123"/>
    </source>
</evidence>
<protein>
    <recommendedName>
        <fullName evidence="4">COP9 signalosome complex subunit 3</fullName>
    </recommendedName>
</protein>
<keyword evidence="6" id="KW-0736">Signalosome</keyword>
<dbReference type="Pfam" id="PF01399">
    <property type="entry name" value="PCI"/>
    <property type="match status" value="1"/>
</dbReference>
<dbReference type="InterPro" id="IPR000717">
    <property type="entry name" value="PCI_dom"/>
</dbReference>
<evidence type="ECO:0000256" key="6">
    <source>
        <dbReference type="ARBA" id="ARBA00022790"/>
    </source>
</evidence>
<feature type="region of interest" description="Disordered" evidence="8">
    <location>
        <begin position="480"/>
        <end position="502"/>
    </location>
</feature>
<comment type="similarity">
    <text evidence="3">Belongs to the CSN3 family.</text>
</comment>
<evidence type="ECO:0000256" key="3">
    <source>
        <dbReference type="ARBA" id="ARBA00007084"/>
    </source>
</evidence>
<comment type="caution">
    <text evidence="11">The sequence shown here is derived from an EMBL/GenBank/DDBJ whole genome shotgun (WGS) entry which is preliminary data.</text>
</comment>
<sequence>MAEILPHLLAFPPDKPIKTAKEYDDAITNFKQRLGKISHQQWTATVDDAKQTTLLDLLDPSINTLPYLLCLVEQIKAAGKAKKKKEKALDHAVIFLTSFDPVQVRYLGQDWRNIFEWSCHASHDLGVLQLQFLAAALLRLDPSAGTFTTNHLVFLQCCLNNGVPSQALPILQKPIYAFPQTNPKSVPTDLLCDDHDLSNGFITPKSGLSGRIHPETVLEYYLLGAHVHLGQRNYTRARLYLESVILYPSASHTCSAFQVEAYKKFLLTGLLAVGRAWPQPRTVDQSVLKSIQALSKAYESLVDCFEKRNVLKFNAEADVNAKEWQNDGNFRLVMEVSNALQRYRVIDLQKTYAALPISRVAAHLGFDQNFASNFLTDIIHAGQLNASITSGSSAGDSVLRFNLKQSAATLPLSTSSQHGDEADLEAQNARIEMLVTYIRDADRRLQLTREYSEYAKKAKKMGGLGSGSAEDIADQMDLTYDAPMSTPFGPLGEEDGDENLMD</sequence>
<dbReference type="InterPro" id="IPR050756">
    <property type="entry name" value="CSN3"/>
</dbReference>
<dbReference type="PANTHER" id="PTHR10758">
    <property type="entry name" value="26S PROTEASOME NON-ATPASE REGULATORY SUBUNIT 3/COP9 SIGNALOSOME COMPLEX SUBUNIT 3"/>
    <property type="match status" value="1"/>
</dbReference>
<organism evidence="11 12">
    <name type="scientific">Polychaeton citri CBS 116435</name>
    <dbReference type="NCBI Taxonomy" id="1314669"/>
    <lineage>
        <taxon>Eukaryota</taxon>
        <taxon>Fungi</taxon>
        <taxon>Dikarya</taxon>
        <taxon>Ascomycota</taxon>
        <taxon>Pezizomycotina</taxon>
        <taxon>Dothideomycetes</taxon>
        <taxon>Dothideomycetidae</taxon>
        <taxon>Capnodiales</taxon>
        <taxon>Capnodiaceae</taxon>
        <taxon>Polychaeton</taxon>
    </lineage>
</organism>
<dbReference type="PANTHER" id="PTHR10758:SF1">
    <property type="entry name" value="COP9 SIGNALOSOME COMPLEX SUBUNIT 3"/>
    <property type="match status" value="1"/>
</dbReference>
<proteinExistence type="inferred from homology"/>
<evidence type="ECO:0000259" key="9">
    <source>
        <dbReference type="Pfam" id="PF01399"/>
    </source>
</evidence>
<name>A0A9P4UTF7_9PEZI</name>
<keyword evidence="7" id="KW-0539">Nucleus</keyword>
<dbReference type="Proteomes" id="UP000799441">
    <property type="component" value="Unassembled WGS sequence"/>
</dbReference>
<dbReference type="Pfam" id="PF22788">
    <property type="entry name" value="COP9_hel_rpt"/>
    <property type="match status" value="1"/>
</dbReference>
<feature type="domain" description="PCI" evidence="9">
    <location>
        <begin position="325"/>
        <end position="390"/>
    </location>
</feature>
<accession>A0A9P4UTF7</accession>
<keyword evidence="5" id="KW-0963">Cytoplasm</keyword>
<feature type="domain" description="COP9 signalosome complex subunit 3 N-terminal helical repeats" evidence="10">
    <location>
        <begin position="52"/>
        <end position="282"/>
    </location>
</feature>
<evidence type="ECO:0000256" key="2">
    <source>
        <dbReference type="ARBA" id="ARBA00004496"/>
    </source>
</evidence>
<dbReference type="OrthoDB" id="29061at2759"/>
<dbReference type="EMBL" id="MU003773">
    <property type="protein sequence ID" value="KAF2724050.1"/>
    <property type="molecule type" value="Genomic_DNA"/>
</dbReference>
<evidence type="ECO:0000313" key="12">
    <source>
        <dbReference type="Proteomes" id="UP000799441"/>
    </source>
</evidence>
<evidence type="ECO:0000313" key="11">
    <source>
        <dbReference type="EMBL" id="KAF2724050.1"/>
    </source>
</evidence>
<dbReference type="GO" id="GO:0005737">
    <property type="term" value="C:cytoplasm"/>
    <property type="evidence" value="ECO:0007669"/>
    <property type="project" value="UniProtKB-SubCell"/>
</dbReference>
<evidence type="ECO:0000259" key="10">
    <source>
        <dbReference type="Pfam" id="PF22788"/>
    </source>
</evidence>
<dbReference type="AlphaFoldDB" id="A0A9P4UTF7"/>
<keyword evidence="12" id="KW-1185">Reference proteome</keyword>
<comment type="subcellular location">
    <subcellularLocation>
        <location evidence="2">Cytoplasm</location>
    </subcellularLocation>
    <subcellularLocation>
        <location evidence="1">Nucleus</location>
    </subcellularLocation>
</comment>
<evidence type="ECO:0000256" key="5">
    <source>
        <dbReference type="ARBA" id="ARBA00022490"/>
    </source>
</evidence>
<feature type="compositionally biased region" description="Acidic residues" evidence="8">
    <location>
        <begin position="492"/>
        <end position="502"/>
    </location>
</feature>
<dbReference type="GO" id="GO:0006511">
    <property type="term" value="P:ubiquitin-dependent protein catabolic process"/>
    <property type="evidence" value="ECO:0007669"/>
    <property type="project" value="TreeGrafter"/>
</dbReference>
<evidence type="ECO:0000256" key="7">
    <source>
        <dbReference type="ARBA" id="ARBA00023242"/>
    </source>
</evidence>
<gene>
    <name evidence="11" type="ORF">K431DRAFT_282319</name>
</gene>
<dbReference type="InterPro" id="IPR055089">
    <property type="entry name" value="COP9_N"/>
</dbReference>
<reference evidence="11" key="1">
    <citation type="journal article" date="2020" name="Stud. Mycol.">
        <title>101 Dothideomycetes genomes: a test case for predicting lifestyles and emergence of pathogens.</title>
        <authorList>
            <person name="Haridas S."/>
            <person name="Albert R."/>
            <person name="Binder M."/>
            <person name="Bloem J."/>
            <person name="Labutti K."/>
            <person name="Salamov A."/>
            <person name="Andreopoulos B."/>
            <person name="Baker S."/>
            <person name="Barry K."/>
            <person name="Bills G."/>
            <person name="Bluhm B."/>
            <person name="Cannon C."/>
            <person name="Castanera R."/>
            <person name="Culley D."/>
            <person name="Daum C."/>
            <person name="Ezra D."/>
            <person name="Gonzalez J."/>
            <person name="Henrissat B."/>
            <person name="Kuo A."/>
            <person name="Liang C."/>
            <person name="Lipzen A."/>
            <person name="Lutzoni F."/>
            <person name="Magnuson J."/>
            <person name="Mondo S."/>
            <person name="Nolan M."/>
            <person name="Ohm R."/>
            <person name="Pangilinan J."/>
            <person name="Park H.-J."/>
            <person name="Ramirez L."/>
            <person name="Alfaro M."/>
            <person name="Sun H."/>
            <person name="Tritt A."/>
            <person name="Yoshinaga Y."/>
            <person name="Zwiers L.-H."/>
            <person name="Turgeon B."/>
            <person name="Goodwin S."/>
            <person name="Spatafora J."/>
            <person name="Crous P."/>
            <person name="Grigoriev I."/>
        </authorList>
    </citation>
    <scope>NUCLEOTIDE SEQUENCE</scope>
    <source>
        <strain evidence="11">CBS 116435</strain>
    </source>
</reference>
<evidence type="ECO:0000256" key="8">
    <source>
        <dbReference type="SAM" id="MobiDB-lite"/>
    </source>
</evidence>